<dbReference type="InterPro" id="IPR052735">
    <property type="entry name" value="NAD_biosynth-regulator"/>
</dbReference>
<keyword evidence="2" id="KW-0548">Nucleotidyltransferase</keyword>
<dbReference type="NCBIfam" id="TIGR00125">
    <property type="entry name" value="cyt_tran_rel"/>
    <property type="match status" value="1"/>
</dbReference>
<keyword evidence="3" id="KW-1185">Reference proteome</keyword>
<dbReference type="GO" id="GO:0016779">
    <property type="term" value="F:nucleotidyltransferase activity"/>
    <property type="evidence" value="ECO:0007669"/>
    <property type="project" value="UniProtKB-KW"/>
</dbReference>
<dbReference type="RefSeq" id="WP_281094290.1">
    <property type="nucleotide sequence ID" value="NZ_JARYZI010000005.1"/>
</dbReference>
<dbReference type="PANTHER" id="PTHR37512:SF1">
    <property type="entry name" value="NADR_TTD14 AAA DOMAIN-CONTAINING PROTEIN"/>
    <property type="match status" value="1"/>
</dbReference>
<organism evidence="2 3">
    <name type="scientific">Fusibacter bizertensis</name>
    <dbReference type="NCBI Taxonomy" id="1488331"/>
    <lineage>
        <taxon>Bacteria</taxon>
        <taxon>Bacillati</taxon>
        <taxon>Bacillota</taxon>
        <taxon>Clostridia</taxon>
        <taxon>Eubacteriales</taxon>
        <taxon>Eubacteriales Family XII. Incertae Sedis</taxon>
        <taxon>Fusibacter</taxon>
    </lineage>
</organism>
<evidence type="ECO:0000313" key="3">
    <source>
        <dbReference type="Proteomes" id="UP001158045"/>
    </source>
</evidence>
<dbReference type="Pfam" id="PF01467">
    <property type="entry name" value="CTP_transf_like"/>
    <property type="match status" value="1"/>
</dbReference>
<evidence type="ECO:0000313" key="2">
    <source>
        <dbReference type="EMBL" id="MDH8678448.1"/>
    </source>
</evidence>
<feature type="domain" description="Cytidyltransferase-like" evidence="1">
    <location>
        <begin position="12"/>
        <end position="63"/>
    </location>
</feature>
<dbReference type="Proteomes" id="UP001158045">
    <property type="component" value="Unassembled WGS sequence"/>
</dbReference>
<gene>
    <name evidence="2" type="ORF">QE109_09840</name>
</gene>
<comment type="caution">
    <text evidence="2">The sequence shown here is derived from an EMBL/GenBank/DDBJ whole genome shotgun (WGS) entry which is preliminary data.</text>
</comment>
<reference evidence="2 3" key="1">
    <citation type="submission" date="2023-04" db="EMBL/GenBank/DDBJ databases">
        <title>Fusibacter bizertensis strain WBS, isolated from littoral bottom sediments of the Arctic seas - biochemical and genomic analysis.</title>
        <authorList>
            <person name="Brioukhanov A.L."/>
        </authorList>
    </citation>
    <scope>NUCLEOTIDE SEQUENCE [LARGE SCALE GENOMIC DNA]</scope>
    <source>
        <strain evidence="2 3">WBS</strain>
    </source>
</reference>
<sequence length="327" mass="37988">MKNQNKKYKTALTVGKFAPLHHGHMMLIDKALQETEHLFVIIYDSPLHTDLPLVVRAQWLRSLYPQLTVIEGWNVPTDEGWTDEIQQKHENFIINLLDGQKIDAFYSSEAYGFRMSLALGCENEIVDLDRNTIAITGTDIRRDPYEYRKYLHPVVYSDFITKVLFYGGNEAITEKLVHTLSSVYETSCVKHGLQYGHVDQITEKTTEAQFESQMLNFVKKIEAATQDANKFLFIQSGLLEINFKSKLIHHRDHPKLYKIAAEHMPQPDIIFVIAQEDEVKDRQIIGELKFRNMPYIYLSGSFESQLEQIDIVLNKYNKFMNPIDLKI</sequence>
<dbReference type="InterPro" id="IPR004821">
    <property type="entry name" value="Cyt_trans-like"/>
</dbReference>
<protein>
    <submittedName>
        <fullName evidence="2">Adenylyltransferase/cytidyltransferase family protein</fullName>
    </submittedName>
</protein>
<proteinExistence type="predicted"/>
<dbReference type="PANTHER" id="PTHR37512">
    <property type="entry name" value="TRIFUNCTIONAL NAD BIOSYNTHESIS/REGULATOR PROTEIN NADR"/>
    <property type="match status" value="1"/>
</dbReference>
<name>A0ABT6NDF0_9FIRM</name>
<keyword evidence="2" id="KW-0808">Transferase</keyword>
<evidence type="ECO:0000259" key="1">
    <source>
        <dbReference type="Pfam" id="PF01467"/>
    </source>
</evidence>
<dbReference type="EMBL" id="JARYZI010000005">
    <property type="protein sequence ID" value="MDH8678448.1"/>
    <property type="molecule type" value="Genomic_DNA"/>
</dbReference>
<dbReference type="Gene3D" id="3.40.50.620">
    <property type="entry name" value="HUPs"/>
    <property type="match status" value="1"/>
</dbReference>
<dbReference type="SUPFAM" id="SSF52374">
    <property type="entry name" value="Nucleotidylyl transferase"/>
    <property type="match status" value="1"/>
</dbReference>
<accession>A0ABT6NDF0</accession>
<dbReference type="InterPro" id="IPR014729">
    <property type="entry name" value="Rossmann-like_a/b/a_fold"/>
</dbReference>